<proteinExistence type="inferred from homology"/>
<name>A0A2H0BU01_9BACT</name>
<evidence type="ECO:0000256" key="13">
    <source>
        <dbReference type="ARBA" id="ARBA00034003"/>
    </source>
</evidence>
<dbReference type="InterPro" id="IPR000977">
    <property type="entry name" value="DNA_ligase_ATP-dep"/>
</dbReference>
<organism evidence="17 18">
    <name type="scientific">Candidatus Roizmanbacteria bacterium CG22_combo_CG10-13_8_21_14_all_38_20</name>
    <dbReference type="NCBI Taxonomy" id="1974862"/>
    <lineage>
        <taxon>Bacteria</taxon>
        <taxon>Candidatus Roizmaniibacteriota</taxon>
    </lineage>
</organism>
<dbReference type="SUPFAM" id="SSF50249">
    <property type="entry name" value="Nucleic acid-binding proteins"/>
    <property type="match status" value="1"/>
</dbReference>
<evidence type="ECO:0000256" key="15">
    <source>
        <dbReference type="RuleBase" id="RU004196"/>
    </source>
</evidence>
<keyword evidence="10 14" id="KW-0233">DNA recombination</keyword>
<comment type="cofactor">
    <cofactor evidence="14">
        <name>Mg(2+)</name>
        <dbReference type="ChEBI" id="CHEBI:18420"/>
    </cofactor>
</comment>
<feature type="domain" description="ATP-dependent DNA ligase family profile" evidence="16">
    <location>
        <begin position="325"/>
        <end position="461"/>
    </location>
</feature>
<evidence type="ECO:0000256" key="14">
    <source>
        <dbReference type="HAMAP-Rule" id="MF_00407"/>
    </source>
</evidence>
<dbReference type="GO" id="GO:0003910">
    <property type="term" value="F:DNA ligase (ATP) activity"/>
    <property type="evidence" value="ECO:0007669"/>
    <property type="project" value="UniProtKB-UniRule"/>
</dbReference>
<dbReference type="GO" id="GO:0051301">
    <property type="term" value="P:cell division"/>
    <property type="evidence" value="ECO:0007669"/>
    <property type="project" value="UniProtKB-KW"/>
</dbReference>
<feature type="active site" description="N6-AMP-lysine intermediate" evidence="14">
    <location>
        <position position="247"/>
    </location>
</feature>
<dbReference type="CDD" id="cd07901">
    <property type="entry name" value="Adenylation_DNA_ligase_Arch_LigB"/>
    <property type="match status" value="1"/>
</dbReference>
<evidence type="ECO:0000313" key="18">
    <source>
        <dbReference type="Proteomes" id="UP000231246"/>
    </source>
</evidence>
<dbReference type="SUPFAM" id="SSF117018">
    <property type="entry name" value="ATP-dependent DNA ligase DNA-binding domain"/>
    <property type="match status" value="1"/>
</dbReference>
<dbReference type="Proteomes" id="UP000231246">
    <property type="component" value="Unassembled WGS sequence"/>
</dbReference>
<protein>
    <recommendedName>
        <fullName evidence="14">Probable DNA ligase</fullName>
        <ecNumber evidence="14">6.5.1.1</ecNumber>
    </recommendedName>
    <alternativeName>
        <fullName evidence="14">Polydeoxyribonucleotide synthase [ATP]</fullName>
    </alternativeName>
</protein>
<keyword evidence="6 14" id="KW-0547">Nucleotide-binding</keyword>
<evidence type="ECO:0000256" key="3">
    <source>
        <dbReference type="ARBA" id="ARBA00022618"/>
    </source>
</evidence>
<dbReference type="GO" id="GO:0006310">
    <property type="term" value="P:DNA recombination"/>
    <property type="evidence" value="ECO:0007669"/>
    <property type="project" value="UniProtKB-UniRule"/>
</dbReference>
<evidence type="ECO:0000256" key="10">
    <source>
        <dbReference type="ARBA" id="ARBA00023172"/>
    </source>
</evidence>
<feature type="binding site" evidence="14">
    <location>
        <position position="267"/>
    </location>
    <ligand>
        <name>ATP</name>
        <dbReference type="ChEBI" id="CHEBI:30616"/>
    </ligand>
</feature>
<dbReference type="PANTHER" id="PTHR45674">
    <property type="entry name" value="DNA LIGASE 1/3 FAMILY MEMBER"/>
    <property type="match status" value="1"/>
</dbReference>
<feature type="binding site" evidence="14">
    <location>
        <position position="245"/>
    </location>
    <ligand>
        <name>ATP</name>
        <dbReference type="ChEBI" id="CHEBI:30616"/>
    </ligand>
</feature>
<evidence type="ECO:0000256" key="8">
    <source>
        <dbReference type="ARBA" id="ARBA00022840"/>
    </source>
</evidence>
<dbReference type="HAMAP" id="MF_00407">
    <property type="entry name" value="DNA_ligase"/>
    <property type="match status" value="1"/>
</dbReference>
<dbReference type="GO" id="GO:0071897">
    <property type="term" value="P:DNA biosynthetic process"/>
    <property type="evidence" value="ECO:0007669"/>
    <property type="project" value="InterPro"/>
</dbReference>
<evidence type="ECO:0000259" key="16">
    <source>
        <dbReference type="PROSITE" id="PS50160"/>
    </source>
</evidence>
<dbReference type="AlphaFoldDB" id="A0A2H0BU01"/>
<comment type="similarity">
    <text evidence="1 14 15">Belongs to the ATP-dependent DNA ligase family.</text>
</comment>
<dbReference type="GO" id="GO:0006281">
    <property type="term" value="P:DNA repair"/>
    <property type="evidence" value="ECO:0007669"/>
    <property type="project" value="UniProtKB-UniRule"/>
</dbReference>
<dbReference type="EC" id="6.5.1.1" evidence="14"/>
<evidence type="ECO:0000256" key="1">
    <source>
        <dbReference type="ARBA" id="ARBA00007572"/>
    </source>
</evidence>
<dbReference type="GO" id="GO:0046872">
    <property type="term" value="F:metal ion binding"/>
    <property type="evidence" value="ECO:0007669"/>
    <property type="project" value="UniProtKB-KW"/>
</dbReference>
<keyword evidence="5 14" id="KW-0479">Metal-binding</keyword>
<keyword evidence="2 14" id="KW-0436">Ligase</keyword>
<keyword evidence="12 14" id="KW-0131">Cell cycle</keyword>
<keyword evidence="11 14" id="KW-0234">DNA repair</keyword>
<evidence type="ECO:0000256" key="2">
    <source>
        <dbReference type="ARBA" id="ARBA00022598"/>
    </source>
</evidence>
<dbReference type="Pfam" id="PF01068">
    <property type="entry name" value="DNA_ligase_A_M"/>
    <property type="match status" value="1"/>
</dbReference>
<evidence type="ECO:0000256" key="4">
    <source>
        <dbReference type="ARBA" id="ARBA00022705"/>
    </source>
</evidence>
<keyword evidence="3 14" id="KW-0132">Cell division</keyword>
<dbReference type="InterPro" id="IPR036599">
    <property type="entry name" value="DNA_ligase_N_sf"/>
</dbReference>
<evidence type="ECO:0000256" key="7">
    <source>
        <dbReference type="ARBA" id="ARBA00022763"/>
    </source>
</evidence>
<dbReference type="PROSITE" id="PS50160">
    <property type="entry name" value="DNA_LIGASE_A3"/>
    <property type="match status" value="1"/>
</dbReference>
<dbReference type="EMBL" id="PCTA01000033">
    <property type="protein sequence ID" value="PIP61166.1"/>
    <property type="molecule type" value="Genomic_DNA"/>
</dbReference>
<dbReference type="GO" id="GO:0006273">
    <property type="term" value="P:lagging strand elongation"/>
    <property type="evidence" value="ECO:0007669"/>
    <property type="project" value="TreeGrafter"/>
</dbReference>
<dbReference type="InterPro" id="IPR050191">
    <property type="entry name" value="ATP-dep_DNA_ligase"/>
</dbReference>
<comment type="function">
    <text evidence="14">DNA ligase that seals nicks in double-stranded DNA during DNA replication, DNA recombination and DNA repair.</text>
</comment>
<evidence type="ECO:0000256" key="9">
    <source>
        <dbReference type="ARBA" id="ARBA00022842"/>
    </source>
</evidence>
<dbReference type="InterPro" id="IPR012340">
    <property type="entry name" value="NA-bd_OB-fold"/>
</dbReference>
<reference evidence="17 18" key="1">
    <citation type="submission" date="2017-09" db="EMBL/GenBank/DDBJ databases">
        <title>Depth-based differentiation of microbial function through sediment-hosted aquifers and enrichment of novel symbionts in the deep terrestrial subsurface.</title>
        <authorList>
            <person name="Probst A.J."/>
            <person name="Ladd B."/>
            <person name="Jarett J.K."/>
            <person name="Geller-Mcgrath D.E."/>
            <person name="Sieber C.M."/>
            <person name="Emerson J.B."/>
            <person name="Anantharaman K."/>
            <person name="Thomas B.C."/>
            <person name="Malmstrom R."/>
            <person name="Stieglmeier M."/>
            <person name="Klingl A."/>
            <person name="Woyke T."/>
            <person name="Ryan C.M."/>
            <person name="Banfield J.F."/>
        </authorList>
    </citation>
    <scope>NUCLEOTIDE SEQUENCE [LARGE SCALE GENOMIC DNA]</scope>
    <source>
        <strain evidence="17">CG22_combo_CG10-13_8_21_14_all_38_20</strain>
    </source>
</reference>
<evidence type="ECO:0000256" key="11">
    <source>
        <dbReference type="ARBA" id="ARBA00023204"/>
    </source>
</evidence>
<feature type="binding site" evidence="14">
    <location>
        <position position="414"/>
    </location>
    <ligand>
        <name>ATP</name>
        <dbReference type="ChEBI" id="CHEBI:30616"/>
    </ligand>
</feature>
<dbReference type="InterPro" id="IPR012310">
    <property type="entry name" value="DNA_ligase_ATP-dep_cent"/>
</dbReference>
<comment type="catalytic activity">
    <reaction evidence="13 14">
        <text>ATP + (deoxyribonucleotide)n-3'-hydroxyl + 5'-phospho-(deoxyribonucleotide)m = (deoxyribonucleotide)n+m + AMP + diphosphate.</text>
        <dbReference type="EC" id="6.5.1.1"/>
    </reaction>
</comment>
<dbReference type="Pfam" id="PF04675">
    <property type="entry name" value="DNA_ligase_A_N"/>
    <property type="match status" value="1"/>
</dbReference>
<dbReference type="InterPro" id="IPR022865">
    <property type="entry name" value="DNA_ligae_ATP-dep_bac/arc"/>
</dbReference>
<dbReference type="PANTHER" id="PTHR45674:SF4">
    <property type="entry name" value="DNA LIGASE 1"/>
    <property type="match status" value="1"/>
</dbReference>
<gene>
    <name evidence="14" type="primary">lig</name>
    <name evidence="17" type="ORF">COW99_05225</name>
</gene>
<evidence type="ECO:0000256" key="6">
    <source>
        <dbReference type="ARBA" id="ARBA00022741"/>
    </source>
</evidence>
<keyword evidence="9 14" id="KW-0460">Magnesium</keyword>
<dbReference type="Gene3D" id="3.30.470.30">
    <property type="entry name" value="DNA ligase/mRNA capping enzyme"/>
    <property type="match status" value="1"/>
</dbReference>
<keyword evidence="7 14" id="KW-0227">DNA damage</keyword>
<evidence type="ECO:0000256" key="5">
    <source>
        <dbReference type="ARBA" id="ARBA00022723"/>
    </source>
</evidence>
<keyword evidence="8 14" id="KW-0067">ATP-binding</keyword>
<sequence>MKISKLSSYWEQIEAVSSRLSMTDILAELLKEADIEEVDKVCYLSLGRLGPLFANTEFNLAEKMMVKAVAQAYDISQEIANEKFKSAGDIGTVVALLGDKIIDKDLSVGQVHSQLLSIATDSGTGSQERKLQGVAKLLQTVDANTAKYLVRIPISKMRLGFSDKTVLDALSVMTNGDKSGKIELESAYNVRPDVGRLAKLVKKEGIEAVKKLQEPELGVPILMAKAQRASSGEEILLRIGDCGVEPKIDGFRLQIHKQGNDVKLFTRGLEDVTFMYPDIVEASQKQIKADNAIVEGEAIAYDPETGKNLPFQETVQRKRKHGIDELAKSVPLKLIAFELLYLDGDSYLDQPFIKRRKELEDIITHGKRIVLSEKTHVQLGEAELLEKIFEKALADNFEGIMAKRLDAKYVAGARNFNWIKYKKSYSSSLSDTVDAVVLGYDLGKGKRTQFGIGGFLVGVYDEETKTYKTVSKVGTGLSDDQWRELKKESEELRVKSKPNEYEVYDVVDVDVWLDPKIVVELEADELTLSTMHSAGLALRFPRLKRFRDDKQPTQATNLTEINQLYNNQIK</sequence>
<dbReference type="SUPFAM" id="SSF56091">
    <property type="entry name" value="DNA ligase/mRNA capping enzyme, catalytic domain"/>
    <property type="match status" value="1"/>
</dbReference>
<keyword evidence="4 14" id="KW-0235">DNA replication</keyword>
<dbReference type="Pfam" id="PF04679">
    <property type="entry name" value="DNA_ligase_A_C"/>
    <property type="match status" value="1"/>
</dbReference>
<dbReference type="InterPro" id="IPR012308">
    <property type="entry name" value="DNA_ligase_ATP-dep_N"/>
</dbReference>
<evidence type="ECO:0000313" key="17">
    <source>
        <dbReference type="EMBL" id="PIP61166.1"/>
    </source>
</evidence>
<dbReference type="GO" id="GO:0003677">
    <property type="term" value="F:DNA binding"/>
    <property type="evidence" value="ECO:0007669"/>
    <property type="project" value="InterPro"/>
</dbReference>
<comment type="caution">
    <text evidence="17">The sequence shown here is derived from an EMBL/GenBank/DDBJ whole genome shotgun (WGS) entry which is preliminary data.</text>
</comment>
<feature type="binding site" evidence="14">
    <location>
        <position position="252"/>
    </location>
    <ligand>
        <name>ATP</name>
        <dbReference type="ChEBI" id="CHEBI:30616"/>
    </ligand>
</feature>
<accession>A0A2H0BU01</accession>
<feature type="binding site" evidence="14">
    <location>
        <position position="337"/>
    </location>
    <ligand>
        <name>ATP</name>
        <dbReference type="ChEBI" id="CHEBI:30616"/>
    </ligand>
</feature>
<dbReference type="Gene3D" id="1.10.3260.10">
    <property type="entry name" value="DNA ligase, ATP-dependent, N-terminal domain"/>
    <property type="match status" value="1"/>
</dbReference>
<dbReference type="InterPro" id="IPR012309">
    <property type="entry name" value="DNA_ligase_ATP-dep_C"/>
</dbReference>
<dbReference type="NCBIfam" id="TIGR00574">
    <property type="entry name" value="dnl1"/>
    <property type="match status" value="1"/>
</dbReference>
<dbReference type="Gene3D" id="2.40.50.140">
    <property type="entry name" value="Nucleic acid-binding proteins"/>
    <property type="match status" value="1"/>
</dbReference>
<feature type="binding site" evidence="14">
    <location>
        <position position="420"/>
    </location>
    <ligand>
        <name>ATP</name>
        <dbReference type="ChEBI" id="CHEBI:30616"/>
    </ligand>
</feature>
<evidence type="ECO:0000256" key="12">
    <source>
        <dbReference type="ARBA" id="ARBA00023306"/>
    </source>
</evidence>
<feature type="binding site" evidence="14">
    <location>
        <position position="297"/>
    </location>
    <ligand>
        <name>ATP</name>
        <dbReference type="ChEBI" id="CHEBI:30616"/>
    </ligand>
</feature>
<dbReference type="GO" id="GO:0005524">
    <property type="term" value="F:ATP binding"/>
    <property type="evidence" value="ECO:0007669"/>
    <property type="project" value="UniProtKB-UniRule"/>
</dbReference>